<comment type="caution">
    <text evidence="5">The sequence shown here is derived from an EMBL/GenBank/DDBJ whole genome shotgun (WGS) entry which is preliminary data.</text>
</comment>
<dbReference type="GO" id="GO:0005634">
    <property type="term" value="C:nucleus"/>
    <property type="evidence" value="ECO:0007669"/>
    <property type="project" value="TreeGrafter"/>
</dbReference>
<dbReference type="GO" id="GO:0004869">
    <property type="term" value="F:cysteine-type endopeptidase inhibitor activity"/>
    <property type="evidence" value="ECO:0007669"/>
    <property type="project" value="TreeGrafter"/>
</dbReference>
<dbReference type="Proteomes" id="UP001196413">
    <property type="component" value="Unassembled WGS sequence"/>
</dbReference>
<dbReference type="SUPFAM" id="SSF54495">
    <property type="entry name" value="UBC-like"/>
    <property type="match status" value="1"/>
</dbReference>
<dbReference type="PANTHER" id="PTHR46116:SF39">
    <property type="entry name" value="BACULOVIRAL IAP REPEAT-CONTAINING PROTEIN 6"/>
    <property type="match status" value="1"/>
</dbReference>
<evidence type="ECO:0000259" key="4">
    <source>
        <dbReference type="PROSITE" id="PS50127"/>
    </source>
</evidence>
<dbReference type="AlphaFoldDB" id="A0AAD5MGE1"/>
<dbReference type="GO" id="GO:0043066">
    <property type="term" value="P:negative regulation of apoptotic process"/>
    <property type="evidence" value="ECO:0007669"/>
    <property type="project" value="TreeGrafter"/>
</dbReference>
<dbReference type="EMBL" id="JAHQIW010000531">
    <property type="protein sequence ID" value="KAJ1348636.1"/>
    <property type="molecule type" value="Genomic_DNA"/>
</dbReference>
<feature type="domain" description="UBC core" evidence="4">
    <location>
        <begin position="369"/>
        <end position="437"/>
    </location>
</feature>
<evidence type="ECO:0000313" key="5">
    <source>
        <dbReference type="EMBL" id="KAJ1348636.1"/>
    </source>
</evidence>
<dbReference type="PANTHER" id="PTHR46116">
    <property type="entry name" value="(E3-INDEPENDENT) E2 UBIQUITIN-CONJUGATING ENZYME"/>
    <property type="match status" value="1"/>
</dbReference>
<dbReference type="GO" id="GO:0016740">
    <property type="term" value="F:transferase activity"/>
    <property type="evidence" value="ECO:0007669"/>
    <property type="project" value="UniProtKB-KW"/>
</dbReference>
<keyword evidence="6" id="KW-1185">Reference proteome</keyword>
<protein>
    <recommendedName>
        <fullName evidence="4">UBC core domain-containing protein</fullName>
    </recommendedName>
</protein>
<evidence type="ECO:0000256" key="1">
    <source>
        <dbReference type="ARBA" id="ARBA00022679"/>
    </source>
</evidence>
<dbReference type="InterPro" id="IPR000608">
    <property type="entry name" value="UBC"/>
</dbReference>
<evidence type="ECO:0000313" key="6">
    <source>
        <dbReference type="Proteomes" id="UP001196413"/>
    </source>
</evidence>
<feature type="region of interest" description="Disordered" evidence="3">
    <location>
        <begin position="75"/>
        <end position="109"/>
    </location>
</feature>
<gene>
    <name evidence="5" type="ORF">KIN20_003986</name>
</gene>
<dbReference type="Gene3D" id="3.10.110.10">
    <property type="entry name" value="Ubiquitin Conjugating Enzyme"/>
    <property type="match status" value="1"/>
</dbReference>
<dbReference type="InterPro" id="IPR016135">
    <property type="entry name" value="UBQ-conjugating_enzyme/RWD"/>
</dbReference>
<evidence type="ECO:0000256" key="3">
    <source>
        <dbReference type="SAM" id="MobiDB-lite"/>
    </source>
</evidence>
<proteinExistence type="predicted"/>
<organism evidence="5 6">
    <name type="scientific">Parelaphostrongylus tenuis</name>
    <name type="common">Meningeal worm</name>
    <dbReference type="NCBI Taxonomy" id="148309"/>
    <lineage>
        <taxon>Eukaryota</taxon>
        <taxon>Metazoa</taxon>
        <taxon>Ecdysozoa</taxon>
        <taxon>Nematoda</taxon>
        <taxon>Chromadorea</taxon>
        <taxon>Rhabditida</taxon>
        <taxon>Rhabditina</taxon>
        <taxon>Rhabditomorpha</taxon>
        <taxon>Strongyloidea</taxon>
        <taxon>Metastrongylidae</taxon>
        <taxon>Parelaphostrongylus</taxon>
    </lineage>
</organism>
<accession>A0AAD5MGE1</accession>
<keyword evidence="1" id="KW-0808">Transferase</keyword>
<evidence type="ECO:0000256" key="2">
    <source>
        <dbReference type="ARBA" id="ARBA00022786"/>
    </source>
</evidence>
<dbReference type="PROSITE" id="PS50127">
    <property type="entry name" value="UBC_2"/>
    <property type="match status" value="1"/>
</dbReference>
<name>A0AAD5MGE1_PARTN</name>
<reference evidence="5" key="1">
    <citation type="submission" date="2021-06" db="EMBL/GenBank/DDBJ databases">
        <title>Parelaphostrongylus tenuis whole genome reference sequence.</title>
        <authorList>
            <person name="Garwood T.J."/>
            <person name="Larsen P.A."/>
            <person name="Fountain-Jones N.M."/>
            <person name="Garbe J.R."/>
            <person name="Macchietto M.G."/>
            <person name="Kania S.A."/>
            <person name="Gerhold R.W."/>
            <person name="Richards J.E."/>
            <person name="Wolf T.M."/>
        </authorList>
    </citation>
    <scope>NUCLEOTIDE SEQUENCE</scope>
    <source>
        <strain evidence="5">MNPRO001-30</strain>
        <tissue evidence="5">Meninges</tissue>
    </source>
</reference>
<sequence>MGSAASTGTPEPEKAITVSDRIAAYLSEKPLRMAHMLKATKLINNSSPEEKPVLFENGIIQTICELIAESGSVYSSQRTDSEERKRRQTRRNSSSTIVQRGVGYGHGSTRSKWNIERTVEERLAREEHLIWLLNALNAFLYCCSPEFKTKRQADDYTYITAPVVREIGESAVIVLLEYHLKNDSVFDVSEHMELYQALLETAASMASVPALVPYLVKPYAEGAKSIAKELVQPFKEIMCAYTSTWKDQMGSPDFRMIDFIEKIEIYTEVILQAAREYERNLPDEERICTASAMRPRAMQSEMSLSRRPAESLEDRTEASPDISILYEKALKHLQVQSHRFIGNYGKLVIPFTFKKDIRNTNPFSPSLRERTKRIAKELASMPNTLPLNASNSIFICVDEGRCDIIKVLISGPDDTPYANGLFEFDVFFPTRQEIFDL</sequence>
<keyword evidence="2" id="KW-0833">Ubl conjugation pathway</keyword>